<dbReference type="Pfam" id="PF00754">
    <property type="entry name" value="F5_F8_type_C"/>
    <property type="match status" value="1"/>
</dbReference>
<evidence type="ECO:0000313" key="5">
    <source>
        <dbReference type="EMBL" id="MSS49490.1"/>
    </source>
</evidence>
<dbReference type="AlphaFoldDB" id="A0A174QRN1"/>
<dbReference type="Proteomes" id="UP000524321">
    <property type="component" value="Unassembled WGS sequence"/>
</dbReference>
<feature type="domain" description="BT-3987-like N-terminal" evidence="2">
    <location>
        <begin position="42"/>
        <end position="151"/>
    </location>
</feature>
<dbReference type="InterPro" id="IPR013728">
    <property type="entry name" value="BT_3987-like_N"/>
</dbReference>
<evidence type="ECO:0000313" key="3">
    <source>
        <dbReference type="EMBL" id="KAB3562037.1"/>
    </source>
</evidence>
<dbReference type="Gene3D" id="2.60.120.260">
    <property type="entry name" value="Galactose-binding domain-like"/>
    <property type="match status" value="1"/>
</dbReference>
<dbReference type="RefSeq" id="WP_057279445.1">
    <property type="nucleotide sequence ID" value="NZ_CP096965.1"/>
</dbReference>
<evidence type="ECO:0000259" key="2">
    <source>
        <dbReference type="Pfam" id="PF08522"/>
    </source>
</evidence>
<reference evidence="3 7" key="1">
    <citation type="journal article" date="2019" name="Nat. Med.">
        <title>A library of human gut bacterial isolates paired with longitudinal multiomics data enables mechanistic microbiome research.</title>
        <authorList>
            <person name="Poyet M."/>
            <person name="Groussin M."/>
            <person name="Gibbons S.M."/>
            <person name="Avila-Pacheco J."/>
            <person name="Jiang X."/>
            <person name="Kearney S.M."/>
            <person name="Perrotta A.R."/>
            <person name="Berdy B."/>
            <person name="Zhao S."/>
            <person name="Lieberman T.D."/>
            <person name="Swanson P.K."/>
            <person name="Smith M."/>
            <person name="Roesemann S."/>
            <person name="Alexander J.E."/>
            <person name="Rich S.A."/>
            <person name="Livny J."/>
            <person name="Vlamakis H."/>
            <person name="Clish C."/>
            <person name="Bullock K."/>
            <person name="Deik A."/>
            <person name="Scott J."/>
            <person name="Pierce K.A."/>
            <person name="Xavier R.J."/>
            <person name="Alm E.J."/>
        </authorList>
    </citation>
    <scope>NUCLEOTIDE SEQUENCE [LARGE SCALE GENOMIC DNA]</scope>
    <source>
        <strain evidence="3 7">BIOML-A73</strain>
    </source>
</reference>
<reference evidence="4" key="5">
    <citation type="submission" date="2023-01" db="EMBL/GenBank/DDBJ databases">
        <title>Human gut microbiome strain richness.</title>
        <authorList>
            <person name="Chen-Liaw A."/>
        </authorList>
    </citation>
    <scope>NUCLEOTIDE SEQUENCE</scope>
    <source>
        <strain evidence="4">H9_m1001271B151109d0_201107</strain>
    </source>
</reference>
<feature type="domain" description="BT-3987-like N-terminal" evidence="2">
    <location>
        <begin position="182"/>
        <end position="282"/>
    </location>
</feature>
<evidence type="ECO:0000313" key="7">
    <source>
        <dbReference type="Proteomes" id="UP000433382"/>
    </source>
</evidence>
<accession>A0A174QRN1</accession>
<dbReference type="Proteomes" id="UP001210999">
    <property type="component" value="Unassembled WGS sequence"/>
</dbReference>
<comment type="caution">
    <text evidence="3">The sequence shown here is derived from an EMBL/GenBank/DDBJ whole genome shotgun (WGS) entry which is preliminary data.</text>
</comment>
<feature type="domain" description="F5/8 type C" evidence="1">
    <location>
        <begin position="325"/>
        <end position="443"/>
    </location>
</feature>
<protein>
    <submittedName>
        <fullName evidence="3">DUF1735 domain-containing protein</fullName>
    </submittedName>
</protein>
<gene>
    <name evidence="5" type="ORF">FYJ30_14625</name>
    <name evidence="3" type="ORF">GAY01_22665</name>
    <name evidence="6" type="ORF">HUV05_13150</name>
    <name evidence="4" type="ORF">PL594_17885</name>
</gene>
<dbReference type="Proteomes" id="UP000460950">
    <property type="component" value="Unassembled WGS sequence"/>
</dbReference>
<dbReference type="Proteomes" id="UP000433382">
    <property type="component" value="Unassembled WGS sequence"/>
</dbReference>
<dbReference type="Gene3D" id="2.60.40.1740">
    <property type="entry name" value="hypothetical protein (bacova_03559)"/>
    <property type="match status" value="2"/>
</dbReference>
<evidence type="ECO:0000313" key="6">
    <source>
        <dbReference type="EMBL" id="NVB74457.1"/>
    </source>
</evidence>
<reference evidence="5 8" key="2">
    <citation type="submission" date="2019-09" db="EMBL/GenBank/DDBJ databases">
        <title>In-depth cultivation of the pig gut microbiome towards novel bacterial diversity and tailored functional studies.</title>
        <authorList>
            <person name="Wylensek D."/>
            <person name="Hitch T.C.A."/>
            <person name="Clavel T."/>
        </authorList>
    </citation>
    <scope>NUCLEOTIDE SEQUENCE [LARGE SCALE GENOMIC DNA]</scope>
    <source>
        <strain evidence="5 8">WCA-389-WT-3C</strain>
    </source>
</reference>
<dbReference type="InterPro" id="IPR008979">
    <property type="entry name" value="Galactose-bd-like_sf"/>
</dbReference>
<organism evidence="3 7">
    <name type="scientific">Phocaeicola vulgatus</name>
    <name type="common">Bacteroides vulgatus</name>
    <dbReference type="NCBI Taxonomy" id="821"/>
    <lineage>
        <taxon>Bacteria</taxon>
        <taxon>Pseudomonadati</taxon>
        <taxon>Bacteroidota</taxon>
        <taxon>Bacteroidia</taxon>
        <taxon>Bacteroidales</taxon>
        <taxon>Bacteroidaceae</taxon>
        <taxon>Phocaeicola</taxon>
    </lineage>
</organism>
<evidence type="ECO:0000313" key="9">
    <source>
        <dbReference type="Proteomes" id="UP000524321"/>
    </source>
</evidence>
<dbReference type="InterPro" id="IPR000421">
    <property type="entry name" value="FA58C"/>
</dbReference>
<evidence type="ECO:0000313" key="4">
    <source>
        <dbReference type="EMBL" id="MDB0853374.1"/>
    </source>
</evidence>
<dbReference type="EMBL" id="WCZM01000057">
    <property type="protein sequence ID" value="KAB3562037.1"/>
    <property type="molecule type" value="Genomic_DNA"/>
</dbReference>
<dbReference type="SUPFAM" id="SSF49785">
    <property type="entry name" value="Galactose-binding domain-like"/>
    <property type="match status" value="1"/>
</dbReference>
<dbReference type="EMBL" id="JABWDJ010000051">
    <property type="protein sequence ID" value="NVB74457.1"/>
    <property type="molecule type" value="Genomic_DNA"/>
</dbReference>
<reference evidence="6 9" key="3">
    <citation type="submission" date="2020-04" db="EMBL/GenBank/DDBJ databases">
        <authorList>
            <person name="Pieper L."/>
        </authorList>
    </citation>
    <scope>NUCLEOTIDE SEQUENCE [LARGE SCALE GENOMIC DNA]</scope>
    <source>
        <strain evidence="6 9">B33</strain>
    </source>
</reference>
<dbReference type="EMBL" id="VULU01000029">
    <property type="protein sequence ID" value="MSS49490.1"/>
    <property type="molecule type" value="Genomic_DNA"/>
</dbReference>
<name>A0A174QRN1_PHOVU</name>
<dbReference type="Pfam" id="PF08522">
    <property type="entry name" value="BT_3987-like_N"/>
    <property type="match status" value="2"/>
</dbReference>
<dbReference type="EMBL" id="JAQKEI010000027">
    <property type="protein sequence ID" value="MDB0853374.1"/>
    <property type="molecule type" value="Genomic_DNA"/>
</dbReference>
<evidence type="ECO:0000259" key="1">
    <source>
        <dbReference type="Pfam" id="PF00754"/>
    </source>
</evidence>
<evidence type="ECO:0000313" key="8">
    <source>
        <dbReference type="Proteomes" id="UP000460950"/>
    </source>
</evidence>
<reference evidence="6 9" key="4">
    <citation type="submission" date="2020-07" db="EMBL/GenBank/DDBJ databases">
        <title>Bacterial metabolism rescues the inhibition of intestinal drug absorption by food and drug additives.</title>
        <authorList>
            <person name="Zou L."/>
            <person name="Spanogiannopoulos P."/>
            <person name="Chien H.-C."/>
            <person name="Pieper L.M."/>
            <person name="Cai W."/>
            <person name="Khuri N."/>
            <person name="Pottel J."/>
            <person name="Vora B."/>
            <person name="Ni Z."/>
            <person name="Tsakalozou E."/>
            <person name="Zhang W."/>
            <person name="Shoichet B.K."/>
            <person name="Giacomini K.M."/>
            <person name="Turnbaugh P.J."/>
        </authorList>
    </citation>
    <scope>NUCLEOTIDE SEQUENCE [LARGE SCALE GENOMIC DNA]</scope>
    <source>
        <strain evidence="6 9">B33</strain>
    </source>
</reference>
<sequence>MKNKLLTIALTAACCLTYIACDDNKDEFLDEFSTILSFRNCDEIEVEVYNTGENGEYQLIVNKSGTQLGTVTRASIDVMDKALLEIYNEQNGKDYQLYPEDCYVFNGDKQIEFGPNDTYQTRSVTLITDKILESNQQEGNFVIPFILQNSADSINAERKYVFLKPAVIVPNVAFEKTGYNLNIISDAMDANEIELNLPAVFSVDNKWNFSCTLEPDESLLTEYNEKNGVDYTMLSEEAYTLSNEGKILFTAGSKSASLTVTVKRNKLSYGNYVLPLKMTQCSSPYFEINPNKQSCLFGISYVPDESKLHPVTLSRDMTAIHPNREVEGKIDYMFDGNPDTYYHSDYLEEPGLPHWIQLNLDEPHTALMFEYQVRHNNNNGAPQRISVLGSMDGITFSKIMTIMEGFPTATKGTYKSPILVGKEFKHIRLVVESTPAGNSFALAELKLHVN</sequence>
<proteinExistence type="predicted"/>